<dbReference type="RefSeq" id="WP_408624028.1">
    <property type="nucleotide sequence ID" value="NZ_JBEQCT010000005.1"/>
</dbReference>
<keyword evidence="4 5" id="KW-0963">Cytoplasm</keyword>
<organism evidence="9 10">
    <name type="scientific">Celerinatantimonas yamalensis</name>
    <dbReference type="NCBI Taxonomy" id="559956"/>
    <lineage>
        <taxon>Bacteria</taxon>
        <taxon>Pseudomonadati</taxon>
        <taxon>Pseudomonadota</taxon>
        <taxon>Gammaproteobacteria</taxon>
        <taxon>Celerinatantimonadaceae</taxon>
        <taxon>Celerinatantimonas</taxon>
    </lineage>
</organism>
<feature type="domain" description="RecX first three-helical" evidence="8">
    <location>
        <begin position="9"/>
        <end position="47"/>
    </location>
</feature>
<evidence type="ECO:0000313" key="10">
    <source>
        <dbReference type="Proteomes" id="UP001629953"/>
    </source>
</evidence>
<protein>
    <recommendedName>
        <fullName evidence="3 5">Regulatory protein RecX</fullName>
    </recommendedName>
</protein>
<dbReference type="InterPro" id="IPR053926">
    <property type="entry name" value="RecX_HTH_1st"/>
</dbReference>
<dbReference type="Proteomes" id="UP001629953">
    <property type="component" value="Unassembled WGS sequence"/>
</dbReference>
<dbReference type="EMBL" id="JBEQCT010000005">
    <property type="protein sequence ID" value="MFM2485780.1"/>
    <property type="molecule type" value="Genomic_DNA"/>
</dbReference>
<evidence type="ECO:0000259" key="6">
    <source>
        <dbReference type="Pfam" id="PF02631"/>
    </source>
</evidence>
<keyword evidence="10" id="KW-1185">Reference proteome</keyword>
<evidence type="ECO:0000256" key="5">
    <source>
        <dbReference type="HAMAP-Rule" id="MF_01114"/>
    </source>
</evidence>
<dbReference type="InterPro" id="IPR053924">
    <property type="entry name" value="RecX_HTH_2nd"/>
</dbReference>
<accession>A0ABW9G7W3</accession>
<dbReference type="HAMAP" id="MF_01114">
    <property type="entry name" value="RecX"/>
    <property type="match status" value="1"/>
</dbReference>
<feature type="domain" description="RecX second three-helical" evidence="6">
    <location>
        <begin position="55"/>
        <end position="94"/>
    </location>
</feature>
<evidence type="ECO:0000259" key="8">
    <source>
        <dbReference type="Pfam" id="PF21982"/>
    </source>
</evidence>
<dbReference type="PANTHER" id="PTHR33602:SF1">
    <property type="entry name" value="REGULATORY PROTEIN RECX FAMILY PROTEIN"/>
    <property type="match status" value="1"/>
</dbReference>
<feature type="domain" description="RecX third three-helical" evidence="7">
    <location>
        <begin position="103"/>
        <end position="144"/>
    </location>
</feature>
<reference evidence="9 10" key="1">
    <citation type="journal article" date="2013" name="Int. J. Syst. Evol. Microbiol.">
        <title>Celerinatantimonas yamalensis sp. nov., a cold-adapted diazotrophic bacterium from a cold permafrost brine.</title>
        <authorList>
            <person name="Shcherbakova V."/>
            <person name="Chuvilskaya N."/>
            <person name="Rivkina E."/>
            <person name="Demidov N."/>
            <person name="Uchaeva V."/>
            <person name="Suetin S."/>
            <person name="Suzina N."/>
            <person name="Gilichinsky D."/>
        </authorList>
    </citation>
    <scope>NUCLEOTIDE SEQUENCE [LARGE SCALE GENOMIC DNA]</scope>
    <source>
        <strain evidence="9 10">C7</strain>
    </source>
</reference>
<dbReference type="Pfam" id="PF02631">
    <property type="entry name" value="RecX_HTH2"/>
    <property type="match status" value="1"/>
</dbReference>
<dbReference type="Gene3D" id="1.10.10.10">
    <property type="entry name" value="Winged helix-like DNA-binding domain superfamily/Winged helix DNA-binding domain"/>
    <property type="match status" value="3"/>
</dbReference>
<dbReference type="InterPro" id="IPR003783">
    <property type="entry name" value="Regulatory_RecX"/>
</dbReference>
<comment type="similarity">
    <text evidence="2 5">Belongs to the RecX family.</text>
</comment>
<comment type="function">
    <text evidence="5">Modulates RecA activity.</text>
</comment>
<dbReference type="InterPro" id="IPR036388">
    <property type="entry name" value="WH-like_DNA-bd_sf"/>
</dbReference>
<comment type="subcellular location">
    <subcellularLocation>
        <location evidence="1 5">Cytoplasm</location>
    </subcellularLocation>
</comment>
<evidence type="ECO:0000313" key="9">
    <source>
        <dbReference type="EMBL" id="MFM2485780.1"/>
    </source>
</evidence>
<evidence type="ECO:0000256" key="1">
    <source>
        <dbReference type="ARBA" id="ARBA00004496"/>
    </source>
</evidence>
<evidence type="ECO:0000256" key="2">
    <source>
        <dbReference type="ARBA" id="ARBA00009695"/>
    </source>
</evidence>
<dbReference type="Pfam" id="PF21982">
    <property type="entry name" value="RecX_HTH1"/>
    <property type="match status" value="1"/>
</dbReference>
<evidence type="ECO:0000256" key="3">
    <source>
        <dbReference type="ARBA" id="ARBA00018111"/>
    </source>
</evidence>
<name>A0ABW9G7W3_9GAMM</name>
<evidence type="ECO:0000259" key="7">
    <source>
        <dbReference type="Pfam" id="PF21981"/>
    </source>
</evidence>
<comment type="caution">
    <text evidence="9">The sequence shown here is derived from an EMBL/GenBank/DDBJ whole genome shotgun (WGS) entry which is preliminary data.</text>
</comment>
<dbReference type="InterPro" id="IPR053925">
    <property type="entry name" value="RecX_HTH_3rd"/>
</dbReference>
<dbReference type="Pfam" id="PF21981">
    <property type="entry name" value="RecX_HTH3"/>
    <property type="match status" value="1"/>
</dbReference>
<proteinExistence type="inferred from homology"/>
<sequence>MRYKQKLSAKGAVVELLSRRGYSRAQLVKKLKEKEYSTDEIEQALDYAQQQGWINDFEFAMGLTRSRLQSGYGGAYIRQYLTSKGVSSEIAAQVIADEQWDWWQALERAFSKKYRQLPQTWPERRKCQAYLYRRGFDSDLIRQFFEIQSQSQ</sequence>
<evidence type="ECO:0000256" key="4">
    <source>
        <dbReference type="ARBA" id="ARBA00022490"/>
    </source>
</evidence>
<gene>
    <name evidence="5" type="primary">recX</name>
    <name evidence="9" type="ORF">ABUE30_12050</name>
</gene>
<dbReference type="PANTHER" id="PTHR33602">
    <property type="entry name" value="REGULATORY PROTEIN RECX FAMILY PROTEIN"/>
    <property type="match status" value="1"/>
</dbReference>